<organism evidence="3 4">
    <name type="scientific">Thauera aminoaromatica</name>
    <dbReference type="NCBI Taxonomy" id="164330"/>
    <lineage>
        <taxon>Bacteria</taxon>
        <taxon>Pseudomonadati</taxon>
        <taxon>Pseudomonadota</taxon>
        <taxon>Betaproteobacteria</taxon>
        <taxon>Rhodocyclales</taxon>
        <taxon>Zoogloeaceae</taxon>
        <taxon>Thauera</taxon>
    </lineage>
</organism>
<gene>
    <name evidence="3" type="ORF">E6Q80_02720</name>
</gene>
<evidence type="ECO:0000313" key="4">
    <source>
        <dbReference type="Proteomes" id="UP000321192"/>
    </source>
</evidence>
<dbReference type="CDD" id="cd00156">
    <property type="entry name" value="REC"/>
    <property type="match status" value="1"/>
</dbReference>
<dbReference type="EMBL" id="SSFD01000038">
    <property type="protein sequence ID" value="TXH91432.1"/>
    <property type="molecule type" value="Genomic_DNA"/>
</dbReference>
<dbReference type="RefSeq" id="WP_276656803.1">
    <property type="nucleotide sequence ID" value="NZ_SSFD01000038.1"/>
</dbReference>
<dbReference type="Proteomes" id="UP000321192">
    <property type="component" value="Unassembled WGS sequence"/>
</dbReference>
<protein>
    <submittedName>
        <fullName evidence="3">Response regulator</fullName>
    </submittedName>
</protein>
<evidence type="ECO:0000259" key="2">
    <source>
        <dbReference type="PROSITE" id="PS50110"/>
    </source>
</evidence>
<dbReference type="InterPro" id="IPR052048">
    <property type="entry name" value="ST_Response_Regulator"/>
</dbReference>
<dbReference type="Pfam" id="PF00072">
    <property type="entry name" value="Response_reg"/>
    <property type="match status" value="2"/>
</dbReference>
<sequence>MAGDSRFQTLRAVLVEPSAVQAKIIRAECDEIGLHQVEHVATVAEALDTMLRRAPDLILSALYLPDGTGTELVEAMRAEGRLAEVPFLLISSETRPQALEPVRQSGACGILPKPFTAAQLSRAISRTLDLLGTSHVLENEFDLDSIRVLLVDDSPNARRFIRRVLENLGLRNFIEASNGREAAALLADTMVDLIVTDYNMPEMDGREFVEYVRTRSWQQEVPILMVTSESNESRLAAVQEAGVSGICDKPFETALLQQLLAGMLRQSEG</sequence>
<dbReference type="SMART" id="SM00448">
    <property type="entry name" value="REC"/>
    <property type="match status" value="2"/>
</dbReference>
<evidence type="ECO:0000313" key="3">
    <source>
        <dbReference type="EMBL" id="TXH91432.1"/>
    </source>
</evidence>
<dbReference type="InterPro" id="IPR011006">
    <property type="entry name" value="CheY-like_superfamily"/>
</dbReference>
<comment type="caution">
    <text evidence="3">The sequence shown here is derived from an EMBL/GenBank/DDBJ whole genome shotgun (WGS) entry which is preliminary data.</text>
</comment>
<feature type="domain" description="Response regulatory" evidence="2">
    <location>
        <begin position="147"/>
        <end position="264"/>
    </location>
</feature>
<accession>A0A5C7T6N6</accession>
<reference evidence="3 4" key="1">
    <citation type="submission" date="2018-09" db="EMBL/GenBank/DDBJ databases">
        <title>Metagenome Assembled Genomes from an Advanced Water Purification Facility.</title>
        <authorList>
            <person name="Stamps B.W."/>
            <person name="Spear J.R."/>
        </authorList>
    </citation>
    <scope>NUCLEOTIDE SEQUENCE [LARGE SCALE GENOMIC DNA]</scope>
    <source>
        <strain evidence="3">Bin_27_1</strain>
    </source>
</reference>
<evidence type="ECO:0000256" key="1">
    <source>
        <dbReference type="PROSITE-ProRule" id="PRU00169"/>
    </source>
</evidence>
<keyword evidence="1" id="KW-0597">Phosphoprotein</keyword>
<proteinExistence type="predicted"/>
<name>A0A5C7T6N6_THASP</name>
<dbReference type="SUPFAM" id="SSF52172">
    <property type="entry name" value="CheY-like"/>
    <property type="match status" value="2"/>
</dbReference>
<dbReference type="PANTHER" id="PTHR43228:SF1">
    <property type="entry name" value="TWO-COMPONENT RESPONSE REGULATOR ARR22"/>
    <property type="match status" value="1"/>
</dbReference>
<dbReference type="PROSITE" id="PS50110">
    <property type="entry name" value="RESPONSE_REGULATORY"/>
    <property type="match status" value="2"/>
</dbReference>
<feature type="domain" description="Response regulatory" evidence="2">
    <location>
        <begin position="11"/>
        <end position="128"/>
    </location>
</feature>
<comment type="caution">
    <text evidence="1">Lacks conserved residue(s) required for the propagation of feature annotation.</text>
</comment>
<dbReference type="GO" id="GO:0000160">
    <property type="term" value="P:phosphorelay signal transduction system"/>
    <property type="evidence" value="ECO:0007669"/>
    <property type="project" value="InterPro"/>
</dbReference>
<feature type="modified residue" description="4-aspartylphosphate" evidence="1">
    <location>
        <position position="197"/>
    </location>
</feature>
<dbReference type="Gene3D" id="3.40.50.2300">
    <property type="match status" value="2"/>
</dbReference>
<dbReference type="PANTHER" id="PTHR43228">
    <property type="entry name" value="TWO-COMPONENT RESPONSE REGULATOR"/>
    <property type="match status" value="1"/>
</dbReference>
<dbReference type="AlphaFoldDB" id="A0A5C7T6N6"/>
<dbReference type="InterPro" id="IPR001789">
    <property type="entry name" value="Sig_transdc_resp-reg_receiver"/>
</dbReference>